<evidence type="ECO:0000259" key="2">
    <source>
        <dbReference type="Pfam" id="PF14258"/>
    </source>
</evidence>
<dbReference type="AlphaFoldDB" id="A0A290XI29"/>
<keyword evidence="4" id="KW-1185">Reference proteome</keyword>
<feature type="domain" description="DUF4350" evidence="2">
    <location>
        <begin position="44"/>
        <end position="220"/>
    </location>
</feature>
<dbReference type="Pfam" id="PF14258">
    <property type="entry name" value="DUF4350"/>
    <property type="match status" value="1"/>
</dbReference>
<organism evidence="3 4">
    <name type="scientific">Luteimonas chenhongjianii</name>
    <dbReference type="NCBI Taxonomy" id="2006110"/>
    <lineage>
        <taxon>Bacteria</taxon>
        <taxon>Pseudomonadati</taxon>
        <taxon>Pseudomonadota</taxon>
        <taxon>Gammaproteobacteria</taxon>
        <taxon>Lysobacterales</taxon>
        <taxon>Lysobacteraceae</taxon>
        <taxon>Luteimonas</taxon>
    </lineage>
</organism>
<evidence type="ECO:0000313" key="3">
    <source>
        <dbReference type="EMBL" id="ATD68606.1"/>
    </source>
</evidence>
<keyword evidence="1" id="KW-0812">Transmembrane</keyword>
<dbReference type="Proteomes" id="UP000218968">
    <property type="component" value="Chromosome"/>
</dbReference>
<dbReference type="RefSeq" id="WP_096300115.1">
    <property type="nucleotide sequence ID" value="NZ_CP023406.1"/>
</dbReference>
<evidence type="ECO:0000313" key="4">
    <source>
        <dbReference type="Proteomes" id="UP000218968"/>
    </source>
</evidence>
<accession>A0A290XI29</accession>
<dbReference type="OrthoDB" id="6638317at2"/>
<keyword evidence="1" id="KW-0472">Membrane</keyword>
<reference evidence="4" key="1">
    <citation type="submission" date="2017-09" db="EMBL/GenBank/DDBJ databases">
        <title>Luteimonas liuhanmingii sp.nov., isolated from the intestinal contents of Tibetan Plateau Pika in Yushu, Qinghai Province, China.</title>
        <authorList>
            <person name="Gui Z."/>
        </authorList>
    </citation>
    <scope>NUCLEOTIDE SEQUENCE [LARGE SCALE GENOMIC DNA]</scope>
    <source>
        <strain evidence="4">100111</strain>
    </source>
</reference>
<feature type="transmembrane region" description="Helical" evidence="1">
    <location>
        <begin position="249"/>
        <end position="265"/>
    </location>
</feature>
<gene>
    <name evidence="3" type="ORF">CNR27_00660</name>
</gene>
<dbReference type="KEGG" id="lum:CNR27_00660"/>
<name>A0A290XI29_9GAMM</name>
<protein>
    <recommendedName>
        <fullName evidence="2">DUF4350 domain-containing protein</fullName>
    </recommendedName>
</protein>
<sequence>MGRPTRIGLGLLGLLVVALAVGWFLHTHERVDESEDLPPRGEAAYNPLYALRKSLTAAGLPAQSRQRLQLARVPLGPRDTLLLYSDPRALQPSEIEALLRWVHGGGHLLVRTPLPRRSAEAAPARDLLARLGVRTVEGPTRCEPLLVTGQEGHVEFCRGRRFLLVDAEPELSWGDGGEDGLVFARLGYGAGTVDVLADFDFLRNGDLREPPHALLTRQLLGPNWGEGTVHLVYAATVPPLWLQILTRGWMAWGPLLLALLAWLWMRTQRLGPMLPAPPVARRALLEHVTASGAHLVRYGRASLLYDAVRAAFVERLRRRDPLAAALKGEPGIDAIARRTGVAPRDVRQALQAPAPDDAKAFRQRIARLIQMRKNL</sequence>
<keyword evidence="1" id="KW-1133">Transmembrane helix</keyword>
<feature type="transmembrane region" description="Helical" evidence="1">
    <location>
        <begin position="7"/>
        <end position="25"/>
    </location>
</feature>
<dbReference type="EMBL" id="CP023406">
    <property type="protein sequence ID" value="ATD68606.1"/>
    <property type="molecule type" value="Genomic_DNA"/>
</dbReference>
<evidence type="ECO:0000256" key="1">
    <source>
        <dbReference type="SAM" id="Phobius"/>
    </source>
</evidence>
<dbReference type="InterPro" id="IPR025646">
    <property type="entry name" value="DUF4350"/>
</dbReference>
<proteinExistence type="predicted"/>